<feature type="compositionally biased region" description="Low complexity" evidence="1">
    <location>
        <begin position="273"/>
        <end position="287"/>
    </location>
</feature>
<reference evidence="3" key="4">
    <citation type="submission" date="2024-02" db="EMBL/GenBank/DDBJ databases">
        <title>Comparative genomics of Cryptococcus and Kwoniella reveals pathogenesis evolution and contrasting modes of karyotype evolution via chromosome fusion or intercentromeric recombination.</title>
        <authorList>
            <person name="Coelho M.A."/>
            <person name="David-Palma M."/>
            <person name="Shea T."/>
            <person name="Bowers K."/>
            <person name="McGinley-Smith S."/>
            <person name="Mohammad A.W."/>
            <person name="Gnirke A."/>
            <person name="Yurkov A.M."/>
            <person name="Nowrousian M."/>
            <person name="Sun S."/>
            <person name="Cuomo C.A."/>
            <person name="Heitman J."/>
        </authorList>
    </citation>
    <scope>NUCLEOTIDE SEQUENCE</scope>
    <source>
        <strain evidence="3">CBS 10118</strain>
    </source>
</reference>
<protein>
    <submittedName>
        <fullName evidence="2">Uncharacterized protein</fullName>
    </submittedName>
</protein>
<dbReference type="EMBL" id="KI894026">
    <property type="protein sequence ID" value="OCF21904.1"/>
    <property type="molecule type" value="Genomic_DNA"/>
</dbReference>
<dbReference type="GO" id="GO:0008270">
    <property type="term" value="F:zinc ion binding"/>
    <property type="evidence" value="ECO:0007669"/>
    <property type="project" value="InterPro"/>
</dbReference>
<feature type="region of interest" description="Disordered" evidence="1">
    <location>
        <begin position="1074"/>
        <end position="1132"/>
    </location>
</feature>
<feature type="region of interest" description="Disordered" evidence="1">
    <location>
        <begin position="242"/>
        <end position="369"/>
    </location>
</feature>
<proteinExistence type="predicted"/>
<dbReference type="RefSeq" id="XP_019042974.1">
    <property type="nucleotide sequence ID" value="XM_019195261.1"/>
</dbReference>
<accession>A0A1B9FT05</accession>
<feature type="compositionally biased region" description="Low complexity" evidence="1">
    <location>
        <begin position="308"/>
        <end position="317"/>
    </location>
</feature>
<dbReference type="CDD" id="cd00067">
    <property type="entry name" value="GAL4"/>
    <property type="match status" value="1"/>
</dbReference>
<feature type="region of interest" description="Disordered" evidence="1">
    <location>
        <begin position="643"/>
        <end position="671"/>
    </location>
</feature>
<dbReference type="STRING" id="1296100.A0A1B9FT05"/>
<evidence type="ECO:0000313" key="3">
    <source>
        <dbReference type="EMBL" id="WVW83383.1"/>
    </source>
</evidence>
<evidence type="ECO:0000256" key="1">
    <source>
        <dbReference type="SAM" id="MobiDB-lite"/>
    </source>
</evidence>
<keyword evidence="4" id="KW-1185">Reference proteome</keyword>
<gene>
    <name evidence="2" type="ORF">I302_08683</name>
    <name evidence="3" type="ORF">I302_105402</name>
</gene>
<feature type="region of interest" description="Disordered" evidence="1">
    <location>
        <begin position="1"/>
        <end position="55"/>
    </location>
</feature>
<dbReference type="VEuPathDB" id="FungiDB:I302_08683"/>
<feature type="compositionally biased region" description="Basic residues" evidence="1">
    <location>
        <begin position="1269"/>
        <end position="1284"/>
    </location>
</feature>
<dbReference type="InterPro" id="IPR001138">
    <property type="entry name" value="Zn2Cys6_DnaBD"/>
</dbReference>
<evidence type="ECO:0000313" key="2">
    <source>
        <dbReference type="EMBL" id="OCF21904.1"/>
    </source>
</evidence>
<dbReference type="Proteomes" id="UP000092730">
    <property type="component" value="Chromosome 3"/>
</dbReference>
<feature type="compositionally biased region" description="Pro residues" evidence="1">
    <location>
        <begin position="1202"/>
        <end position="1211"/>
    </location>
</feature>
<reference evidence="2" key="3">
    <citation type="submission" date="2014-01" db="EMBL/GenBank/DDBJ databases">
        <title>Evolution of pathogenesis and genome organization in the Tremellales.</title>
        <authorList>
            <person name="Cuomo C."/>
            <person name="Litvintseva A."/>
            <person name="Heitman J."/>
            <person name="Chen Y."/>
            <person name="Sun S."/>
            <person name="Springer D."/>
            <person name="Dromer F."/>
            <person name="Young S."/>
            <person name="Zeng Q."/>
            <person name="Chapman S."/>
            <person name="Gujja S."/>
            <person name="Saif S."/>
            <person name="Birren B."/>
        </authorList>
    </citation>
    <scope>NUCLEOTIDE SEQUENCE</scope>
    <source>
        <strain evidence="2">CBS 10118</strain>
    </source>
</reference>
<reference evidence="3" key="2">
    <citation type="submission" date="2013-07" db="EMBL/GenBank/DDBJ databases">
        <authorList>
            <consortium name="The Broad Institute Genome Sequencing Platform"/>
            <person name="Cuomo C."/>
            <person name="Litvintseva A."/>
            <person name="Chen Y."/>
            <person name="Heitman J."/>
            <person name="Sun S."/>
            <person name="Springer D."/>
            <person name="Dromer F."/>
            <person name="Young S.K."/>
            <person name="Zeng Q."/>
            <person name="Gargeya S."/>
            <person name="Fitzgerald M."/>
            <person name="Abouelleil A."/>
            <person name="Alvarado L."/>
            <person name="Berlin A.M."/>
            <person name="Chapman S.B."/>
            <person name="Dewar J."/>
            <person name="Goldberg J."/>
            <person name="Griggs A."/>
            <person name="Gujja S."/>
            <person name="Hansen M."/>
            <person name="Howarth C."/>
            <person name="Imamovic A."/>
            <person name="Larimer J."/>
            <person name="McCowan C."/>
            <person name="Murphy C."/>
            <person name="Pearson M."/>
            <person name="Priest M."/>
            <person name="Roberts A."/>
            <person name="Saif S."/>
            <person name="Shea T."/>
            <person name="Sykes S."/>
            <person name="Wortman J."/>
            <person name="Nusbaum C."/>
            <person name="Birren B."/>
        </authorList>
    </citation>
    <scope>NUCLEOTIDE SEQUENCE</scope>
    <source>
        <strain evidence="3">CBS 10118</strain>
    </source>
</reference>
<dbReference type="GeneID" id="30213082"/>
<feature type="compositionally biased region" description="Polar residues" evidence="1">
    <location>
        <begin position="1078"/>
        <end position="1088"/>
    </location>
</feature>
<dbReference type="GO" id="GO:0000981">
    <property type="term" value="F:DNA-binding transcription factor activity, RNA polymerase II-specific"/>
    <property type="evidence" value="ECO:0007669"/>
    <property type="project" value="InterPro"/>
</dbReference>
<reference evidence="2" key="1">
    <citation type="submission" date="2013-07" db="EMBL/GenBank/DDBJ databases">
        <title>The Genome Sequence of Cryptococcus bestiolae CBS10118.</title>
        <authorList>
            <consortium name="The Broad Institute Genome Sequencing Platform"/>
            <person name="Cuomo C."/>
            <person name="Litvintseva A."/>
            <person name="Chen Y."/>
            <person name="Heitman J."/>
            <person name="Sun S."/>
            <person name="Springer D."/>
            <person name="Dromer F."/>
            <person name="Young S.K."/>
            <person name="Zeng Q."/>
            <person name="Gargeya S."/>
            <person name="Fitzgerald M."/>
            <person name="Abouelleil A."/>
            <person name="Alvarado L."/>
            <person name="Berlin A.M."/>
            <person name="Chapman S.B."/>
            <person name="Dewar J."/>
            <person name="Goldberg J."/>
            <person name="Griggs A."/>
            <person name="Gujja S."/>
            <person name="Hansen M."/>
            <person name="Howarth C."/>
            <person name="Imamovic A."/>
            <person name="Larimer J."/>
            <person name="McCowan C."/>
            <person name="Murphy C."/>
            <person name="Pearson M."/>
            <person name="Priest M."/>
            <person name="Roberts A."/>
            <person name="Saif S."/>
            <person name="Shea T."/>
            <person name="Sykes S."/>
            <person name="Wortman J."/>
            <person name="Nusbaum C."/>
            <person name="Birren B."/>
        </authorList>
    </citation>
    <scope>NUCLEOTIDE SEQUENCE [LARGE SCALE GENOMIC DNA]</scope>
    <source>
        <strain evidence="2">CBS 10118</strain>
    </source>
</reference>
<dbReference type="OrthoDB" id="2163491at2759"/>
<evidence type="ECO:0000313" key="4">
    <source>
        <dbReference type="Proteomes" id="UP000092730"/>
    </source>
</evidence>
<dbReference type="KEGG" id="kbi:30213082"/>
<feature type="region of interest" description="Disordered" evidence="1">
    <location>
        <begin position="1178"/>
        <end position="1284"/>
    </location>
</feature>
<sequence>MSDPSDPPLGTLNESNDIVIDPSLLTPQPQPATLEAAASSSSQLDVPASTETPSILPQELPVSTLDAAMSSAAPFELPTFTPYIPNPGVNGRRASTGGKAANGQHRSVGPELSTPSRLSHASGGTFIPTGEPPYEPPQDIVYPPDKIPNPHWGDMTPQPIIENFPANSLYRPKYLPADIDDRLDKKSVWIGVEKDSARAVYFLPPTCQCCKNPAVAQHCDRGWPNCARCIGRGVTCIPGKAWGMMRPKGKRRNLKAEAGRTKLPTPNMSTPMKNGNSSKSTPSSSAKGKGKAVEQDRPHIVPPPPPLTTAATTDASAEQMDVDPQIPTNGQNQKPRKKRRLSTGAETSTKRIRRKSHRDSTGMLPLPADLPLSRADQEYFARLEVNAKRPPLMDMYGPCPVWAKTRRSLQAACEYLREPRKTVGASVEIGVGGIARGIILEGEIPDAQGIYWGKGKDTGTIITSIGQARKQKSEYLSDLNGSHDPAGDNTEPVPQPYLRSFIPPLNILPSTSHGETPVLPQIQPNTQSSLDIKPVLENGHVKEAVEIEALLMAQRARTPVALAVAQDYLAVPFKAPRPFIVLGWFWITDAWLEPVMPDVEFFRVQQSRPMGPPQHVIWKFRFDWCSGGSQDIPWWSSILEPTRPIGSPPTSDQNDQWQISRSGGGSTPIQMRSDSTVVDQTYQYSCRRCNCTSSRVYRDGDICLNERCSWFFGDASSDTNHIGPITNVPFPPQPKSRIPPETLGLRLRPPEPSGITHDITQSHAGREFWRGWVCHKCGLAQERYKWAGWSCEACGHLIKPPRRIYTAEDLRPPSRPVCSSARQDDGYASFPFTANRSWSLFDNDIKVIKHTLDPLIFGQDCEVHHLLAHEENAVNEVAGEVLRKLQMQGEDELPLRRYTAVTTRRPSELTISPFYTYLCGSDSSLINAFPTYRSVHWSTVPPVCLEIIDLINGRASKMFSGEREFDSLLIAANPPGLTTALMPKFDIEPNTYLAILVLGSDGNVRVKQQGTKQGEMTVQHGDMIGFRSGNEGIEVSLRMDNFGFFCIARHGRSDEIPQPQTATSDSRFSVDSFLPHIQSDSNPSSSVEPLSATFPPASVPALTAADRTTTKKKDRKSISSRQKVVPAPDPITKPAEMDFKNWYIGAYPLDPLQPLRILPPYRPLEEVDPNRIIILDDKASSDINQFEPPPLSPLPGYDDLQPEPPVQPKPTPTSKKGKNANSSASTPASLAKKKGKGARHSISVTPSVATAEYEEDRRSVTGGTPGGRGGKRGRGRGRGRKSLN</sequence>
<feature type="compositionally biased region" description="Polar residues" evidence="1">
    <location>
        <begin position="38"/>
        <end position="55"/>
    </location>
</feature>
<organism evidence="2">
    <name type="scientific">Kwoniella bestiolae CBS 10118</name>
    <dbReference type="NCBI Taxonomy" id="1296100"/>
    <lineage>
        <taxon>Eukaryota</taxon>
        <taxon>Fungi</taxon>
        <taxon>Dikarya</taxon>
        <taxon>Basidiomycota</taxon>
        <taxon>Agaricomycotina</taxon>
        <taxon>Tremellomycetes</taxon>
        <taxon>Tremellales</taxon>
        <taxon>Cryptococcaceae</taxon>
        <taxon>Kwoniella</taxon>
    </lineage>
</organism>
<name>A0A1B9FT05_9TREE</name>
<dbReference type="EMBL" id="CP144543">
    <property type="protein sequence ID" value="WVW83383.1"/>
    <property type="molecule type" value="Genomic_DNA"/>
</dbReference>
<feature type="compositionally biased region" description="Polar residues" evidence="1">
    <location>
        <begin position="648"/>
        <end position="671"/>
    </location>
</feature>
<feature type="region of interest" description="Disordered" evidence="1">
    <location>
        <begin position="95"/>
        <end position="123"/>
    </location>
</feature>